<reference evidence="3" key="2">
    <citation type="submission" date="2023-06" db="EMBL/GenBank/DDBJ databases">
        <authorList>
            <consortium name="Lawrence Berkeley National Laboratory"/>
            <person name="Haridas S."/>
            <person name="Hensen N."/>
            <person name="Bonometti L."/>
            <person name="Westerberg I."/>
            <person name="Brannstrom I.O."/>
            <person name="Guillou S."/>
            <person name="Cros-Aarteil S."/>
            <person name="Calhoun S."/>
            <person name="Kuo A."/>
            <person name="Mondo S."/>
            <person name="Pangilinan J."/>
            <person name="Riley R."/>
            <person name="Labutti K."/>
            <person name="Andreopoulos B."/>
            <person name="Lipzen A."/>
            <person name="Chen C."/>
            <person name="Yanf M."/>
            <person name="Daum C."/>
            <person name="Ng V."/>
            <person name="Clum A."/>
            <person name="Steindorff A."/>
            <person name="Ohm R."/>
            <person name="Martin F."/>
            <person name="Silar P."/>
            <person name="Natvig D."/>
            <person name="Lalanne C."/>
            <person name="Gautier V."/>
            <person name="Ament-Velasquez S.L."/>
            <person name="Kruys A."/>
            <person name="Hutchinson M.I."/>
            <person name="Powell A.J."/>
            <person name="Barry K."/>
            <person name="Miller A.N."/>
            <person name="Grigoriev I.V."/>
            <person name="Debuchy R."/>
            <person name="Gladieux P."/>
            <person name="Thoren M.H."/>
            <person name="Johannesson H."/>
        </authorList>
    </citation>
    <scope>NUCLEOTIDE SEQUENCE</scope>
    <source>
        <strain evidence="3">SMH4131-1</strain>
    </source>
</reference>
<reference evidence="3" key="1">
    <citation type="journal article" date="2023" name="Mol. Phylogenet. Evol.">
        <title>Genome-scale phylogeny and comparative genomics of the fungal order Sordariales.</title>
        <authorList>
            <person name="Hensen N."/>
            <person name="Bonometti L."/>
            <person name="Westerberg I."/>
            <person name="Brannstrom I.O."/>
            <person name="Guillou S."/>
            <person name="Cros-Aarteil S."/>
            <person name="Calhoun S."/>
            <person name="Haridas S."/>
            <person name="Kuo A."/>
            <person name="Mondo S."/>
            <person name="Pangilinan J."/>
            <person name="Riley R."/>
            <person name="LaButti K."/>
            <person name="Andreopoulos B."/>
            <person name="Lipzen A."/>
            <person name="Chen C."/>
            <person name="Yan M."/>
            <person name="Daum C."/>
            <person name="Ng V."/>
            <person name="Clum A."/>
            <person name="Steindorff A."/>
            <person name="Ohm R.A."/>
            <person name="Martin F."/>
            <person name="Silar P."/>
            <person name="Natvig D.O."/>
            <person name="Lalanne C."/>
            <person name="Gautier V."/>
            <person name="Ament-Velasquez S.L."/>
            <person name="Kruys A."/>
            <person name="Hutchinson M.I."/>
            <person name="Powell A.J."/>
            <person name="Barry K."/>
            <person name="Miller A.N."/>
            <person name="Grigoriev I.V."/>
            <person name="Debuchy R."/>
            <person name="Gladieux P."/>
            <person name="Hiltunen Thoren M."/>
            <person name="Johannesson H."/>
        </authorList>
    </citation>
    <scope>NUCLEOTIDE SEQUENCE</scope>
    <source>
        <strain evidence="3">SMH4131-1</strain>
    </source>
</reference>
<evidence type="ECO:0008006" key="5">
    <source>
        <dbReference type="Google" id="ProtNLM"/>
    </source>
</evidence>
<dbReference type="Proteomes" id="UP001286456">
    <property type="component" value="Unassembled WGS sequence"/>
</dbReference>
<feature type="compositionally biased region" description="Low complexity" evidence="1">
    <location>
        <begin position="229"/>
        <end position="241"/>
    </location>
</feature>
<dbReference type="EMBL" id="JAUEPO010000001">
    <property type="protein sequence ID" value="KAK3337312.1"/>
    <property type="molecule type" value="Genomic_DNA"/>
</dbReference>
<gene>
    <name evidence="3" type="ORF">B0T19DRAFT_68278</name>
</gene>
<evidence type="ECO:0000256" key="1">
    <source>
        <dbReference type="SAM" id="MobiDB-lite"/>
    </source>
</evidence>
<feature type="region of interest" description="Disordered" evidence="1">
    <location>
        <begin position="135"/>
        <end position="215"/>
    </location>
</feature>
<evidence type="ECO:0000313" key="4">
    <source>
        <dbReference type="Proteomes" id="UP001286456"/>
    </source>
</evidence>
<protein>
    <recommendedName>
        <fullName evidence="5">Extracellular membrane protein CFEM domain-containing protein</fullName>
    </recommendedName>
</protein>
<organism evidence="3 4">
    <name type="scientific">Cercophora scortea</name>
    <dbReference type="NCBI Taxonomy" id="314031"/>
    <lineage>
        <taxon>Eukaryota</taxon>
        <taxon>Fungi</taxon>
        <taxon>Dikarya</taxon>
        <taxon>Ascomycota</taxon>
        <taxon>Pezizomycotina</taxon>
        <taxon>Sordariomycetes</taxon>
        <taxon>Sordariomycetidae</taxon>
        <taxon>Sordariales</taxon>
        <taxon>Lasiosphaeriaceae</taxon>
        <taxon>Cercophora</taxon>
    </lineage>
</organism>
<sequence>MVSAAQARARLTLLGAVFLLGCIGRATSASTLRSTSSSFSFPNACVEKCVKGSSACGTDHPKCLCREARGYFLETVLTCMYLDCPNELRSNYEHDFISIVKDGCDASNKPIPDNDIKAAEGLAGSLIAKLPATTTVTAKSPPTPKTTTVQPVAATTTTPTKPTTKLATPTQQKATTSSTITDLSSSSVIESSPSSTLSPDDTDTATTDSPSTATQQTTLELASTISASTATTTAPADAGSSPGVTDTSPFGITQPQSGASHVSRNPLASVCYLTFSLMAVAALR</sequence>
<feature type="compositionally biased region" description="Polar residues" evidence="1">
    <location>
        <begin position="242"/>
        <end position="262"/>
    </location>
</feature>
<dbReference type="AlphaFoldDB" id="A0AAE0J5H6"/>
<keyword evidence="2" id="KW-0732">Signal</keyword>
<name>A0AAE0J5H6_9PEZI</name>
<feature type="chain" id="PRO_5042177074" description="Extracellular membrane protein CFEM domain-containing protein" evidence="2">
    <location>
        <begin position="29"/>
        <end position="284"/>
    </location>
</feature>
<feature type="region of interest" description="Disordered" evidence="1">
    <location>
        <begin position="229"/>
        <end position="262"/>
    </location>
</feature>
<keyword evidence="4" id="KW-1185">Reference proteome</keyword>
<evidence type="ECO:0000256" key="2">
    <source>
        <dbReference type="SAM" id="SignalP"/>
    </source>
</evidence>
<proteinExistence type="predicted"/>
<feature type="signal peptide" evidence="2">
    <location>
        <begin position="1"/>
        <end position="28"/>
    </location>
</feature>
<evidence type="ECO:0000313" key="3">
    <source>
        <dbReference type="EMBL" id="KAK3337312.1"/>
    </source>
</evidence>
<accession>A0AAE0J5H6</accession>
<comment type="caution">
    <text evidence="3">The sequence shown here is derived from an EMBL/GenBank/DDBJ whole genome shotgun (WGS) entry which is preliminary data.</text>
</comment>